<evidence type="ECO:0000256" key="5">
    <source>
        <dbReference type="ARBA" id="ARBA00038344"/>
    </source>
</evidence>
<evidence type="ECO:0000256" key="6">
    <source>
        <dbReference type="PROSITE-ProRule" id="PRU00221"/>
    </source>
</evidence>
<evidence type="ECO:0000313" key="8">
    <source>
        <dbReference type="Proteomes" id="UP000694888"/>
    </source>
</evidence>
<dbReference type="InterPro" id="IPR051865">
    <property type="entry name" value="WD-repeat_CDT2_adapter"/>
</dbReference>
<dbReference type="SUPFAM" id="SSF50978">
    <property type="entry name" value="WD40 repeat-like"/>
    <property type="match status" value="1"/>
</dbReference>
<feature type="compositionally biased region" description="Low complexity" evidence="7">
    <location>
        <begin position="484"/>
        <end position="496"/>
    </location>
</feature>
<protein>
    <submittedName>
        <fullName evidence="9">Denticleless protein homolog</fullName>
    </submittedName>
</protein>
<feature type="compositionally biased region" description="Low complexity" evidence="7">
    <location>
        <begin position="585"/>
        <end position="597"/>
    </location>
</feature>
<keyword evidence="8" id="KW-1185">Reference proteome</keyword>
<keyword evidence="4" id="KW-0833">Ubl conjugation pathway</keyword>
<comment type="similarity">
    <text evidence="5">Belongs to the WD repeat cdt2 family.</text>
</comment>
<feature type="region of interest" description="Disordered" evidence="7">
    <location>
        <begin position="410"/>
        <end position="446"/>
    </location>
</feature>
<dbReference type="GeneID" id="101846412"/>
<evidence type="ECO:0000256" key="3">
    <source>
        <dbReference type="ARBA" id="ARBA00022737"/>
    </source>
</evidence>
<feature type="compositionally biased region" description="Basic and acidic residues" evidence="7">
    <location>
        <begin position="500"/>
        <end position="512"/>
    </location>
</feature>
<dbReference type="Gene3D" id="2.130.10.10">
    <property type="entry name" value="YVTN repeat-like/Quinoprotein amine dehydrogenase"/>
    <property type="match status" value="2"/>
</dbReference>
<comment type="pathway">
    <text evidence="1">Protein modification; protein ubiquitination.</text>
</comment>
<name>A0ABM0ZVB3_APLCA</name>
<dbReference type="PANTHER" id="PTHR22852">
    <property type="entry name" value="LETHAL 2 DENTICLELESS PROTEIN RETINOIC ACID-REGULATED NUCLEAR MATRIX-ASSOCIATED PROTEIN"/>
    <property type="match status" value="1"/>
</dbReference>
<dbReference type="PANTHER" id="PTHR22852:SF0">
    <property type="entry name" value="DENTICLELESS PROTEIN HOMOLOG"/>
    <property type="match status" value="1"/>
</dbReference>
<dbReference type="Pfam" id="PF00400">
    <property type="entry name" value="WD40"/>
    <property type="match status" value="5"/>
</dbReference>
<feature type="repeat" description="WD" evidence="6">
    <location>
        <begin position="213"/>
        <end position="254"/>
    </location>
</feature>
<accession>A0ABM0ZVB3</accession>
<evidence type="ECO:0000256" key="1">
    <source>
        <dbReference type="ARBA" id="ARBA00004906"/>
    </source>
</evidence>
<dbReference type="PROSITE" id="PS50294">
    <property type="entry name" value="WD_REPEATS_REGION"/>
    <property type="match status" value="1"/>
</dbReference>
<evidence type="ECO:0000256" key="4">
    <source>
        <dbReference type="ARBA" id="ARBA00022786"/>
    </source>
</evidence>
<reference evidence="9" key="1">
    <citation type="submission" date="2025-08" db="UniProtKB">
        <authorList>
            <consortium name="RefSeq"/>
        </authorList>
    </citation>
    <scope>IDENTIFICATION</scope>
</reference>
<dbReference type="InterPro" id="IPR001680">
    <property type="entry name" value="WD40_rpt"/>
</dbReference>
<sequence length="802" mass="88056">MHPSRNRNLSSNHFRRDCPSVGRMLPPSDLSFLLTKFKNYSSDEYSTVDDDGMSVPPLACAFAKMPQHQHILSVVDEDGYLILYNTHKTARHAIIKTWQIHTNAVFDLEWLQGEDRILSGSGDQTIVLHDVPTGQKLETFRGHASSIKSISCRVGDDAVFCSGSRDGHIMTWDKRIYHKDGVVPPVNTISHAHRLLRATSSVRSRKQSPVTVVGNAQQSVTCVLFQNENYLISAGAVDGCLKVWDIRKTYRAGTGATPVHVFHYPGSNTRKRGYSSLVKDMYGLRLFASCTDDKIYEYNIHNYSDKPVQCWSGHKNSTFYVKSALSPDNEYLLSGSSDDMAYIWQVNKPKASPIVLKGHTAEVTSVAWCPNDVTKLVTLSDDAKTKFWRVFCRELDKERLPPWVGRARRFSKERGTSTSADLPPVPATSQDLSVSEKIKPQNNLSSPKLVKSPSLLGWLKRKSLSAASSSTDGASPCKVQKLESSASQNSNNDTSSSGGGEKRSLKGEEPERCSGSSSSLVFDGPVTPVKRTKLEPDASCVSDPSGLLAGDGSKRLSVVSENDSSSKSPPSTPSMLPPLKIQILKSPTKSPAKSPPSKRWRGEGMISENIPSLSPKKIPKFSNEISSPKRPCLTRLESNGQNKAVHPSCVRGSLFDDDKPSSESHTGEIVKGEKLTCDSSDKSVTSQSVSGGHAPEVPVVTTPSRLSCEDFVESDSPTHNLPNLVMDELAGRNPTTPRRSSSSLTPRRDDWLTRLRLAKQKSSPELGQSPEEKGKRILGKSSPKTIKGMKKIQSYFKNKDTQ</sequence>
<dbReference type="InterPro" id="IPR036322">
    <property type="entry name" value="WD40_repeat_dom_sf"/>
</dbReference>
<feature type="repeat" description="WD" evidence="6">
    <location>
        <begin position="324"/>
        <end position="354"/>
    </location>
</feature>
<feature type="repeat" description="WD" evidence="6">
    <location>
        <begin position="356"/>
        <end position="390"/>
    </location>
</feature>
<feature type="compositionally biased region" description="Basic and acidic residues" evidence="7">
    <location>
        <begin position="654"/>
        <end position="681"/>
    </location>
</feature>
<proteinExistence type="inferred from homology"/>
<dbReference type="Proteomes" id="UP000694888">
    <property type="component" value="Unplaced"/>
</dbReference>
<evidence type="ECO:0000256" key="7">
    <source>
        <dbReference type="SAM" id="MobiDB-lite"/>
    </source>
</evidence>
<keyword evidence="3" id="KW-0677">Repeat</keyword>
<feature type="repeat" description="WD" evidence="6">
    <location>
        <begin position="140"/>
        <end position="173"/>
    </location>
</feature>
<feature type="compositionally biased region" description="Low complexity" evidence="7">
    <location>
        <begin position="557"/>
        <end position="569"/>
    </location>
</feature>
<dbReference type="InterPro" id="IPR019775">
    <property type="entry name" value="WD40_repeat_CS"/>
</dbReference>
<organism evidence="8 9">
    <name type="scientific">Aplysia californica</name>
    <name type="common">California sea hare</name>
    <dbReference type="NCBI Taxonomy" id="6500"/>
    <lineage>
        <taxon>Eukaryota</taxon>
        <taxon>Metazoa</taxon>
        <taxon>Spiralia</taxon>
        <taxon>Lophotrochozoa</taxon>
        <taxon>Mollusca</taxon>
        <taxon>Gastropoda</taxon>
        <taxon>Heterobranchia</taxon>
        <taxon>Euthyneura</taxon>
        <taxon>Tectipleura</taxon>
        <taxon>Aplysiida</taxon>
        <taxon>Aplysioidea</taxon>
        <taxon>Aplysiidae</taxon>
        <taxon>Aplysia</taxon>
    </lineage>
</organism>
<feature type="region of interest" description="Disordered" evidence="7">
    <location>
        <begin position="467"/>
        <end position="802"/>
    </location>
</feature>
<dbReference type="PROSITE" id="PS00678">
    <property type="entry name" value="WD_REPEATS_1"/>
    <property type="match status" value="1"/>
</dbReference>
<feature type="compositionally biased region" description="Low complexity" evidence="7">
    <location>
        <begin position="734"/>
        <end position="745"/>
    </location>
</feature>
<keyword evidence="2 6" id="KW-0853">WD repeat</keyword>
<feature type="repeat" description="WD" evidence="6">
    <location>
        <begin position="98"/>
        <end position="139"/>
    </location>
</feature>
<evidence type="ECO:0000256" key="2">
    <source>
        <dbReference type="ARBA" id="ARBA00022574"/>
    </source>
</evidence>
<dbReference type="PROSITE" id="PS50082">
    <property type="entry name" value="WD_REPEATS_2"/>
    <property type="match status" value="5"/>
</dbReference>
<dbReference type="InterPro" id="IPR015943">
    <property type="entry name" value="WD40/YVTN_repeat-like_dom_sf"/>
</dbReference>
<evidence type="ECO:0000313" key="9">
    <source>
        <dbReference type="RefSeq" id="XP_012935230.1"/>
    </source>
</evidence>
<gene>
    <name evidence="9" type="primary">LOC101846412</name>
</gene>
<dbReference type="RefSeq" id="XP_012935230.1">
    <property type="nucleotide sequence ID" value="XM_013079776.2"/>
</dbReference>
<dbReference type="SMART" id="SM00320">
    <property type="entry name" value="WD40"/>
    <property type="match status" value="5"/>
</dbReference>